<dbReference type="VEuPathDB" id="FungiDB:AMAG_16285"/>
<gene>
    <name evidence="1" type="ORF">AMAG_16285</name>
</gene>
<dbReference type="EMBL" id="GG745375">
    <property type="protein sequence ID" value="KNE71855.1"/>
    <property type="molecule type" value="Genomic_DNA"/>
</dbReference>
<proteinExistence type="predicted"/>
<dbReference type="OrthoDB" id="10552489at2759"/>
<reference evidence="1 2" key="1">
    <citation type="submission" date="2009-11" db="EMBL/GenBank/DDBJ databases">
        <title>Annotation of Allomyces macrogynus ATCC 38327.</title>
        <authorList>
            <consortium name="The Broad Institute Genome Sequencing Platform"/>
            <person name="Russ C."/>
            <person name="Cuomo C."/>
            <person name="Burger G."/>
            <person name="Gray M.W."/>
            <person name="Holland P.W.H."/>
            <person name="King N."/>
            <person name="Lang F.B.F."/>
            <person name="Roger A.J."/>
            <person name="Ruiz-Trillo I."/>
            <person name="Young S.K."/>
            <person name="Zeng Q."/>
            <person name="Gargeya S."/>
            <person name="Fitzgerald M."/>
            <person name="Haas B."/>
            <person name="Abouelleil A."/>
            <person name="Alvarado L."/>
            <person name="Arachchi H.M."/>
            <person name="Berlin A."/>
            <person name="Chapman S.B."/>
            <person name="Gearin G."/>
            <person name="Goldberg J."/>
            <person name="Griggs A."/>
            <person name="Gujja S."/>
            <person name="Hansen M."/>
            <person name="Heiman D."/>
            <person name="Howarth C."/>
            <person name="Larimer J."/>
            <person name="Lui A."/>
            <person name="MacDonald P.J.P."/>
            <person name="McCowen C."/>
            <person name="Montmayeur A."/>
            <person name="Murphy C."/>
            <person name="Neiman D."/>
            <person name="Pearson M."/>
            <person name="Priest M."/>
            <person name="Roberts A."/>
            <person name="Saif S."/>
            <person name="Shea T."/>
            <person name="Sisk P."/>
            <person name="Stolte C."/>
            <person name="Sykes S."/>
            <person name="Wortman J."/>
            <person name="Nusbaum C."/>
            <person name="Birren B."/>
        </authorList>
    </citation>
    <scope>NUCLEOTIDE SEQUENCE [LARGE SCALE GENOMIC DNA]</scope>
    <source>
        <strain evidence="1 2">ATCC 38327</strain>
    </source>
</reference>
<dbReference type="Proteomes" id="UP000054350">
    <property type="component" value="Unassembled WGS sequence"/>
</dbReference>
<organism evidence="1 2">
    <name type="scientific">Allomyces macrogynus (strain ATCC 38327)</name>
    <name type="common">Allomyces javanicus var. macrogynus</name>
    <dbReference type="NCBI Taxonomy" id="578462"/>
    <lineage>
        <taxon>Eukaryota</taxon>
        <taxon>Fungi</taxon>
        <taxon>Fungi incertae sedis</taxon>
        <taxon>Blastocladiomycota</taxon>
        <taxon>Blastocladiomycetes</taxon>
        <taxon>Blastocladiales</taxon>
        <taxon>Blastocladiaceae</taxon>
        <taxon>Allomyces</taxon>
    </lineage>
</organism>
<protein>
    <submittedName>
        <fullName evidence="1">Uncharacterized protein</fullName>
    </submittedName>
</protein>
<keyword evidence="2" id="KW-1185">Reference proteome</keyword>
<reference evidence="2" key="2">
    <citation type="submission" date="2009-11" db="EMBL/GenBank/DDBJ databases">
        <title>The Genome Sequence of Allomyces macrogynus strain ATCC 38327.</title>
        <authorList>
            <consortium name="The Broad Institute Genome Sequencing Platform"/>
            <person name="Russ C."/>
            <person name="Cuomo C."/>
            <person name="Shea T."/>
            <person name="Young S.K."/>
            <person name="Zeng Q."/>
            <person name="Koehrsen M."/>
            <person name="Haas B."/>
            <person name="Borodovsky M."/>
            <person name="Guigo R."/>
            <person name="Alvarado L."/>
            <person name="Berlin A."/>
            <person name="Borenstein D."/>
            <person name="Chen Z."/>
            <person name="Engels R."/>
            <person name="Freedman E."/>
            <person name="Gellesch M."/>
            <person name="Goldberg J."/>
            <person name="Griggs A."/>
            <person name="Gujja S."/>
            <person name="Heiman D."/>
            <person name="Hepburn T."/>
            <person name="Howarth C."/>
            <person name="Jen D."/>
            <person name="Larson L."/>
            <person name="Lewis B."/>
            <person name="Mehta T."/>
            <person name="Park D."/>
            <person name="Pearson M."/>
            <person name="Roberts A."/>
            <person name="Saif S."/>
            <person name="Shenoy N."/>
            <person name="Sisk P."/>
            <person name="Stolte C."/>
            <person name="Sykes S."/>
            <person name="Walk T."/>
            <person name="White J."/>
            <person name="Yandava C."/>
            <person name="Burger G."/>
            <person name="Gray M.W."/>
            <person name="Holland P.W.H."/>
            <person name="King N."/>
            <person name="Lang F.B.F."/>
            <person name="Roger A.J."/>
            <person name="Ruiz-Trillo I."/>
            <person name="Lander E."/>
            <person name="Nusbaum C."/>
        </authorList>
    </citation>
    <scope>NUCLEOTIDE SEQUENCE [LARGE SCALE GENOMIC DNA]</scope>
    <source>
        <strain evidence="2">ATCC 38327</strain>
    </source>
</reference>
<name>A0A0L0TAW6_ALLM3</name>
<sequence length="135" mass="15105">MPGETNVYDAEMTHIDDLPTEVGGALGFLYDYGASHAIAQPLEANTDALDDVDEDSYPRINGVFYTEYFQQAQPVPKPPWRIRAGRAAHDDPERGADEIVLDNWPAERAANVAQFDFAAQFPHVVAWVMSKHLCW</sequence>
<evidence type="ECO:0000313" key="1">
    <source>
        <dbReference type="EMBL" id="KNE71855.1"/>
    </source>
</evidence>
<accession>A0A0L0TAW6</accession>
<dbReference type="AlphaFoldDB" id="A0A0L0TAW6"/>
<evidence type="ECO:0000313" key="2">
    <source>
        <dbReference type="Proteomes" id="UP000054350"/>
    </source>
</evidence>